<dbReference type="InterPro" id="IPR025188">
    <property type="entry name" value="DUF4113"/>
</dbReference>
<dbReference type="EMBL" id="JAHSTY010000002">
    <property type="protein sequence ID" value="MBV4455080.1"/>
    <property type="molecule type" value="Genomic_DNA"/>
</dbReference>
<protein>
    <submittedName>
        <fullName evidence="2">DUF4113 domain-containing protein</fullName>
    </submittedName>
</protein>
<reference evidence="2" key="1">
    <citation type="submission" date="2021-06" db="EMBL/GenBank/DDBJ databases">
        <title>Updating the genus Pseudomonas: Description of 43 new species and partition of the Pseudomonas putida group.</title>
        <authorList>
            <person name="Girard L."/>
            <person name="Lood C."/>
            <person name="Vandamme P."/>
            <person name="Rokni-Zadeh H."/>
            <person name="Van Noort V."/>
            <person name="Hofte M."/>
            <person name="Lavigne R."/>
            <person name="De Mot R."/>
        </authorList>
    </citation>
    <scope>NUCLEOTIDE SEQUENCE</scope>
    <source>
        <strain evidence="2">SWRI103</strain>
    </source>
</reference>
<keyword evidence="3" id="KW-1185">Reference proteome</keyword>
<name>A0ABS6P3Q2_9PSED</name>
<comment type="caution">
    <text evidence="2">The sequence shown here is derived from an EMBL/GenBank/DDBJ whole genome shotgun (WGS) entry which is preliminary data.</text>
</comment>
<evidence type="ECO:0000313" key="2">
    <source>
        <dbReference type="EMBL" id="MBV4455080.1"/>
    </source>
</evidence>
<dbReference type="Pfam" id="PF13438">
    <property type="entry name" value="DUF4113"/>
    <property type="match status" value="1"/>
</dbReference>
<gene>
    <name evidence="2" type="ORF">KVG91_21075</name>
</gene>
<accession>A0ABS6P3Q2</accession>
<feature type="domain" description="DUF4113" evidence="1">
    <location>
        <begin position="32"/>
        <end position="81"/>
    </location>
</feature>
<sequence>MQQGGSSTDGFRQPGELTDDLFAQSQPAMADKVMSVLNEINGRWGKGMLRVASVPVAPGWAMRRELMSQSYPTKVDQLWTVRAR</sequence>
<evidence type="ECO:0000259" key="1">
    <source>
        <dbReference type="Pfam" id="PF13438"/>
    </source>
</evidence>
<proteinExistence type="predicted"/>
<evidence type="ECO:0000313" key="3">
    <source>
        <dbReference type="Proteomes" id="UP001048976"/>
    </source>
</evidence>
<organism evidence="2 3">
    <name type="scientific">Pseudomonas azadiae</name>
    <dbReference type="NCBI Taxonomy" id="2843612"/>
    <lineage>
        <taxon>Bacteria</taxon>
        <taxon>Pseudomonadati</taxon>
        <taxon>Pseudomonadota</taxon>
        <taxon>Gammaproteobacteria</taxon>
        <taxon>Pseudomonadales</taxon>
        <taxon>Pseudomonadaceae</taxon>
        <taxon>Pseudomonas</taxon>
    </lineage>
</organism>
<dbReference type="Proteomes" id="UP001048976">
    <property type="component" value="Unassembled WGS sequence"/>
</dbReference>